<dbReference type="InterPro" id="IPR029068">
    <property type="entry name" value="Glyas_Bleomycin-R_OHBP_Dase"/>
</dbReference>
<dbReference type="Gene3D" id="3.10.180.10">
    <property type="entry name" value="2,3-Dihydroxybiphenyl 1,2-Dioxygenase, domain 1"/>
    <property type="match status" value="1"/>
</dbReference>
<sequence>MNVQSTTISLTVADVASSAAFFQGHLGYRQQMAAEGFVSLARDGTGVDVVLLQQGSEALPEGQRDQLASGLIIAYTVTDLDTELSRLNDEDVPITLPLQEEEWGERLFQVTDPSGVVIQFVEWSQGSGPPA</sequence>
<dbReference type="eggNOG" id="COG0346">
    <property type="taxonomic scope" value="Bacteria"/>
</dbReference>
<dbReference type="EMBL" id="AP012204">
    <property type="protein sequence ID" value="BAK34937.1"/>
    <property type="molecule type" value="Genomic_DNA"/>
</dbReference>
<dbReference type="Proteomes" id="UP000007947">
    <property type="component" value="Chromosome"/>
</dbReference>
<gene>
    <name evidence="2" type="ordered locus">MLP_19230</name>
</gene>
<dbReference type="Pfam" id="PF00903">
    <property type="entry name" value="Glyoxalase"/>
    <property type="match status" value="1"/>
</dbReference>
<accession>F5XT65</accession>
<dbReference type="STRING" id="1032480.MLP_19230"/>
<protein>
    <recommendedName>
        <fullName evidence="1">Glyoxalase/fosfomycin resistance/dioxygenase domain-containing protein</fullName>
    </recommendedName>
</protein>
<dbReference type="InterPro" id="IPR004360">
    <property type="entry name" value="Glyas_Fos-R_dOase_dom"/>
</dbReference>
<dbReference type="HOGENOM" id="CLU_046006_13_1_11"/>
<dbReference type="OrthoDB" id="9798201at2"/>
<keyword evidence="3" id="KW-1185">Reference proteome</keyword>
<evidence type="ECO:0000313" key="3">
    <source>
        <dbReference type="Proteomes" id="UP000007947"/>
    </source>
</evidence>
<name>F5XT65_MICPN</name>
<dbReference type="AlphaFoldDB" id="F5XT65"/>
<dbReference type="RefSeq" id="WP_013862811.1">
    <property type="nucleotide sequence ID" value="NC_015635.1"/>
</dbReference>
<reference evidence="2 3" key="1">
    <citation type="submission" date="2011-05" db="EMBL/GenBank/DDBJ databases">
        <title>Whole genome sequence of Microlunatus phosphovorus NM-1.</title>
        <authorList>
            <person name="Hosoyama A."/>
            <person name="Sasaki K."/>
            <person name="Harada T."/>
            <person name="Igarashi R."/>
            <person name="Kawakoshi A."/>
            <person name="Sasagawa M."/>
            <person name="Fukada J."/>
            <person name="Nakamura S."/>
            <person name="Katano Y."/>
            <person name="Hanada S."/>
            <person name="Kamagata Y."/>
            <person name="Nakamura N."/>
            <person name="Yamazaki S."/>
            <person name="Fujita N."/>
        </authorList>
    </citation>
    <scope>NUCLEOTIDE SEQUENCE [LARGE SCALE GENOMIC DNA]</scope>
    <source>
        <strain evidence="3">ATCC 700054 / DSM 10555 / JCM 9379 / NBRC 101784 / NCIMB 13414 / VKM Ac-1990 / NM-1</strain>
    </source>
</reference>
<organism evidence="2 3">
    <name type="scientific">Microlunatus phosphovorus (strain ATCC 700054 / DSM 10555 / JCM 9379 / NBRC 101784 / NCIMB 13414 / VKM Ac-1990 / NM-1)</name>
    <dbReference type="NCBI Taxonomy" id="1032480"/>
    <lineage>
        <taxon>Bacteria</taxon>
        <taxon>Bacillati</taxon>
        <taxon>Actinomycetota</taxon>
        <taxon>Actinomycetes</taxon>
        <taxon>Propionibacteriales</taxon>
        <taxon>Propionibacteriaceae</taxon>
        <taxon>Microlunatus</taxon>
    </lineage>
</organism>
<evidence type="ECO:0000313" key="2">
    <source>
        <dbReference type="EMBL" id="BAK34937.1"/>
    </source>
</evidence>
<feature type="domain" description="Glyoxalase/fosfomycin resistance/dioxygenase" evidence="1">
    <location>
        <begin position="8"/>
        <end position="120"/>
    </location>
</feature>
<evidence type="ECO:0000259" key="1">
    <source>
        <dbReference type="Pfam" id="PF00903"/>
    </source>
</evidence>
<proteinExistence type="predicted"/>
<dbReference type="SUPFAM" id="SSF54593">
    <property type="entry name" value="Glyoxalase/Bleomycin resistance protein/Dihydroxybiphenyl dioxygenase"/>
    <property type="match status" value="1"/>
</dbReference>
<dbReference type="KEGG" id="mph:MLP_19230"/>